<gene>
    <name evidence="2" type="ORF">T069G_11595</name>
</gene>
<dbReference type="GeneID" id="80873488"/>
<sequence>MNLNHLPAVHSSQSVDRLLSVDMATTSLAKPPPDKTKSFESIVESRLKSPSIVFASNETGEPGLMDLPTINQATEKAAITSNRLAKHLPMPPPTPPAFALSQADKASQSIMESIIPSVNRLPKSSTPAQISSIPETPISACSSIQQFLGNAAERGIDASGDWSYWVDPEPCQSTIKPLQGTEDSCIPSYPNQTSYEHSFPHDNMGDIGSENNNDGPNDGDDSSLAHNDVEVCETSSSEKEAADYDSEQPVHKRRRTRQSLATNTPPCTDNNITHGETSGSKENAADYDSVQLPRKRIRYAEPGIIIIARSIKE</sequence>
<proteinExistence type="predicted"/>
<organism evidence="2 3">
    <name type="scientific">Trichoderma breve</name>
    <dbReference type="NCBI Taxonomy" id="2034170"/>
    <lineage>
        <taxon>Eukaryota</taxon>
        <taxon>Fungi</taxon>
        <taxon>Dikarya</taxon>
        <taxon>Ascomycota</taxon>
        <taxon>Pezizomycotina</taxon>
        <taxon>Sordariomycetes</taxon>
        <taxon>Hypocreomycetidae</taxon>
        <taxon>Hypocreales</taxon>
        <taxon>Hypocreaceae</taxon>
        <taxon>Trichoderma</taxon>
    </lineage>
</organism>
<feature type="region of interest" description="Disordered" evidence="1">
    <location>
        <begin position="174"/>
        <end position="287"/>
    </location>
</feature>
<evidence type="ECO:0000256" key="1">
    <source>
        <dbReference type="SAM" id="MobiDB-lite"/>
    </source>
</evidence>
<protein>
    <submittedName>
        <fullName evidence="2">Uncharacterized protein</fullName>
    </submittedName>
</protein>
<dbReference type="EMBL" id="JAOPEN010000008">
    <property type="protein sequence ID" value="KAJ4854616.1"/>
    <property type="molecule type" value="Genomic_DNA"/>
</dbReference>
<accession>A0A9W9E4Q9</accession>
<feature type="compositionally biased region" description="Polar residues" evidence="1">
    <location>
        <begin position="258"/>
        <end position="281"/>
    </location>
</feature>
<dbReference type="RefSeq" id="XP_056023674.1">
    <property type="nucleotide sequence ID" value="XM_056178800.1"/>
</dbReference>
<name>A0A9W9E4Q9_9HYPO</name>
<comment type="caution">
    <text evidence="2">The sequence shown here is derived from an EMBL/GenBank/DDBJ whole genome shotgun (WGS) entry which is preliminary data.</text>
</comment>
<evidence type="ECO:0000313" key="3">
    <source>
        <dbReference type="Proteomes" id="UP001140511"/>
    </source>
</evidence>
<reference evidence="2" key="1">
    <citation type="submission" date="2022-09" db="EMBL/GenBank/DDBJ databases">
        <title>Chromosome-level assembly of Trichoderma breve T069, a fungus used in development of biopesticide product.</title>
        <authorList>
            <person name="Lin R."/>
            <person name="Liu T."/>
        </authorList>
    </citation>
    <scope>NUCLEOTIDE SEQUENCE</scope>
    <source>
        <strain evidence="2">T069</strain>
    </source>
</reference>
<evidence type="ECO:0000313" key="2">
    <source>
        <dbReference type="EMBL" id="KAJ4854616.1"/>
    </source>
</evidence>
<dbReference type="AlphaFoldDB" id="A0A9W9E4Q9"/>
<dbReference type="Proteomes" id="UP001140511">
    <property type="component" value="Unassembled WGS sequence"/>
</dbReference>
<keyword evidence="3" id="KW-1185">Reference proteome</keyword>